<evidence type="ECO:0000313" key="1">
    <source>
        <dbReference type="EMBL" id="PWN52075.1"/>
    </source>
</evidence>
<organism evidence="1 2">
    <name type="scientific">Violaceomyces palustris</name>
    <dbReference type="NCBI Taxonomy" id="1673888"/>
    <lineage>
        <taxon>Eukaryota</taxon>
        <taxon>Fungi</taxon>
        <taxon>Dikarya</taxon>
        <taxon>Basidiomycota</taxon>
        <taxon>Ustilaginomycotina</taxon>
        <taxon>Ustilaginomycetes</taxon>
        <taxon>Violaceomycetales</taxon>
        <taxon>Violaceomycetaceae</taxon>
        <taxon>Violaceomyces</taxon>
    </lineage>
</organism>
<accession>A0ACD0P1V0</accession>
<keyword evidence="2" id="KW-1185">Reference proteome</keyword>
<dbReference type="Proteomes" id="UP000245626">
    <property type="component" value="Unassembled WGS sequence"/>
</dbReference>
<gene>
    <name evidence="1" type="ORF">IE53DRAFT_20650</name>
</gene>
<proteinExistence type="predicted"/>
<reference evidence="1 2" key="1">
    <citation type="journal article" date="2018" name="Mol. Biol. Evol.">
        <title>Broad Genomic Sampling Reveals a Smut Pathogenic Ancestry of the Fungal Clade Ustilaginomycotina.</title>
        <authorList>
            <person name="Kijpornyongpan T."/>
            <person name="Mondo S.J."/>
            <person name="Barry K."/>
            <person name="Sandor L."/>
            <person name="Lee J."/>
            <person name="Lipzen A."/>
            <person name="Pangilinan J."/>
            <person name="LaButti K."/>
            <person name="Hainaut M."/>
            <person name="Henrissat B."/>
            <person name="Grigoriev I.V."/>
            <person name="Spatafora J.W."/>
            <person name="Aime M.C."/>
        </authorList>
    </citation>
    <scope>NUCLEOTIDE SEQUENCE [LARGE SCALE GENOMIC DNA]</scope>
    <source>
        <strain evidence="1 2">SA 807</strain>
    </source>
</reference>
<sequence length="57" mass="6553">MKESSLVYFIVCYSGDVETVNVLRWRSKTGDEKLWELSSSDPCLRKATGKLDRADRL</sequence>
<name>A0ACD0P1V0_9BASI</name>
<protein>
    <submittedName>
        <fullName evidence="1">Uncharacterized protein</fullName>
    </submittedName>
</protein>
<dbReference type="EMBL" id="KZ819798">
    <property type="protein sequence ID" value="PWN52075.1"/>
    <property type="molecule type" value="Genomic_DNA"/>
</dbReference>
<evidence type="ECO:0000313" key="2">
    <source>
        <dbReference type="Proteomes" id="UP000245626"/>
    </source>
</evidence>